<dbReference type="RefSeq" id="WP_107958075.1">
    <property type="nucleotide sequence ID" value="NZ_CP066701.1"/>
</dbReference>
<dbReference type="Pfam" id="PF12651">
    <property type="entry name" value="RHH_3"/>
    <property type="match status" value="1"/>
</dbReference>
<sequence>MYFTLIPQSRIVEQAIKKVLEEHKRK</sequence>
<dbReference type="Proteomes" id="UP000595512">
    <property type="component" value="Chromosome"/>
</dbReference>
<proteinExistence type="predicted"/>
<evidence type="ECO:0000313" key="2">
    <source>
        <dbReference type="EMBL" id="QQX27348.1"/>
    </source>
</evidence>
<dbReference type="AlphaFoldDB" id="A0AB37HQX4"/>
<dbReference type="EMBL" id="CP066701">
    <property type="protein sequence ID" value="QQX27348.1"/>
    <property type="molecule type" value="Genomic_DNA"/>
</dbReference>
<evidence type="ECO:0000259" key="1">
    <source>
        <dbReference type="Pfam" id="PF12651"/>
    </source>
</evidence>
<name>A0AB37HQX4_9BACI</name>
<organism evidence="2 3">
    <name type="scientific">Heyndrickxia sporothermodurans</name>
    <dbReference type="NCBI Taxonomy" id="46224"/>
    <lineage>
        <taxon>Bacteria</taxon>
        <taxon>Bacillati</taxon>
        <taxon>Bacillota</taxon>
        <taxon>Bacilli</taxon>
        <taxon>Bacillales</taxon>
        <taxon>Bacillaceae</taxon>
        <taxon>Heyndrickxia</taxon>
    </lineage>
</organism>
<dbReference type="KEGG" id="hspo:JGZ69_03205"/>
<reference evidence="2 3" key="1">
    <citation type="submission" date="2020-12" db="EMBL/GenBank/DDBJ databases">
        <title>Taxonomic evaluation of the Bacillus sporothermodurans group of bacteria based on whole genome sequences.</title>
        <authorList>
            <person name="Fiedler G."/>
            <person name="Herbstmann A.-D."/>
            <person name="Doll E."/>
            <person name="Wenning M."/>
            <person name="Brinks E."/>
            <person name="Kabisch J."/>
            <person name="Breitenwieser F."/>
            <person name="Lappann M."/>
            <person name="Boehnlein C."/>
            <person name="Franz C."/>
        </authorList>
    </citation>
    <scope>NUCLEOTIDE SEQUENCE [LARGE SCALE GENOMIC DNA]</scope>
    <source>
        <strain evidence="2 3">DSM 10599</strain>
    </source>
</reference>
<accession>A0AB37HQX4</accession>
<dbReference type="InterPro" id="IPR038733">
    <property type="entry name" value="Predicted_DNA_bind_prot_RHH"/>
</dbReference>
<evidence type="ECO:0000313" key="3">
    <source>
        <dbReference type="Proteomes" id="UP000595512"/>
    </source>
</evidence>
<gene>
    <name evidence="2" type="ORF">JGZ69_03205</name>
</gene>
<feature type="domain" description="Predicted DNA-binding protein ribbon-helix-helix" evidence="1">
    <location>
        <begin position="4"/>
        <end position="24"/>
    </location>
</feature>
<protein>
    <submittedName>
        <fullName evidence="2">Ribbon-helix-helix domain-containing protein</fullName>
    </submittedName>
</protein>